<sequence length="175" mass="19200">MPRRIVLTGGPGGGKSSLIEALARQGYPHAPEAGRAIIRDQVAIGGRALPWADVELFAELMLAFDLRSHGEADGTTFFDRGIVDTVGYLRLEGRPVPEHLLTAARAFGYDAVFVAPYWPEIYTQDAERKQSPEVAKATCEAVVAAYREFGYSPVELPLVDVEQRRDFVLGRLAAR</sequence>
<feature type="domain" description="NadR/Ttd14 AAA" evidence="1">
    <location>
        <begin position="4"/>
        <end position="164"/>
    </location>
</feature>
<proteinExistence type="predicted"/>
<organism evidence="2 3">
    <name type="scientific">Stackebrandtia nassauensis (strain DSM 44728 / CIP 108903 / NRRL B-16338 / NBRC 102104 / LLR-40K-21)</name>
    <dbReference type="NCBI Taxonomy" id="446470"/>
    <lineage>
        <taxon>Bacteria</taxon>
        <taxon>Bacillati</taxon>
        <taxon>Actinomycetota</taxon>
        <taxon>Actinomycetes</taxon>
        <taxon>Glycomycetales</taxon>
        <taxon>Glycomycetaceae</taxon>
        <taxon>Stackebrandtia</taxon>
    </lineage>
</organism>
<dbReference type="Gene3D" id="3.40.50.300">
    <property type="entry name" value="P-loop containing nucleotide triphosphate hydrolases"/>
    <property type="match status" value="1"/>
</dbReference>
<dbReference type="STRING" id="446470.Snas_3088"/>
<name>D3QAH6_STANL</name>
<gene>
    <name evidence="2" type="ordered locus">Snas_3088</name>
</gene>
<dbReference type="Pfam" id="PF13521">
    <property type="entry name" value="AAA_28"/>
    <property type="match status" value="1"/>
</dbReference>
<dbReference type="eggNOG" id="COG3911">
    <property type="taxonomic scope" value="Bacteria"/>
</dbReference>
<dbReference type="KEGG" id="sna:Snas_3088"/>
<accession>D3QAH6</accession>
<protein>
    <recommendedName>
        <fullName evidence="1">NadR/Ttd14 AAA domain-containing protein</fullName>
    </recommendedName>
</protein>
<dbReference type="HOGENOM" id="CLU_114480_0_0_11"/>
<evidence type="ECO:0000313" key="3">
    <source>
        <dbReference type="Proteomes" id="UP000000844"/>
    </source>
</evidence>
<evidence type="ECO:0000313" key="2">
    <source>
        <dbReference type="EMBL" id="ADD42759.1"/>
    </source>
</evidence>
<dbReference type="EMBL" id="CP001778">
    <property type="protein sequence ID" value="ADD42759.1"/>
    <property type="molecule type" value="Genomic_DNA"/>
</dbReference>
<dbReference type="AlphaFoldDB" id="D3QAH6"/>
<dbReference type="Proteomes" id="UP000000844">
    <property type="component" value="Chromosome"/>
</dbReference>
<dbReference type="InterPro" id="IPR038727">
    <property type="entry name" value="NadR/Ttd14_AAA_dom"/>
</dbReference>
<dbReference type="InterPro" id="IPR027417">
    <property type="entry name" value="P-loop_NTPase"/>
</dbReference>
<keyword evidence="3" id="KW-1185">Reference proteome</keyword>
<dbReference type="SUPFAM" id="SSF52540">
    <property type="entry name" value="P-loop containing nucleoside triphosphate hydrolases"/>
    <property type="match status" value="1"/>
</dbReference>
<reference evidence="2 3" key="1">
    <citation type="journal article" date="2009" name="Stand. Genomic Sci.">
        <title>Complete genome sequence of Stackebrandtia nassauensis type strain (LLR-40K-21).</title>
        <authorList>
            <person name="Munk C."/>
            <person name="Lapidus A."/>
            <person name="Copeland A."/>
            <person name="Jando M."/>
            <person name="Mayilraj S."/>
            <person name="Glavina Del Rio T."/>
            <person name="Nolan M."/>
            <person name="Chen F."/>
            <person name="Lucas S."/>
            <person name="Tice H."/>
            <person name="Cheng J.F."/>
            <person name="Han C."/>
            <person name="Detter J.C."/>
            <person name="Bruce D."/>
            <person name="Goodwin L."/>
            <person name="Chain P."/>
            <person name="Pitluck S."/>
            <person name="Goker M."/>
            <person name="Ovchinikova G."/>
            <person name="Pati A."/>
            <person name="Ivanova N."/>
            <person name="Mavromatis K."/>
            <person name="Chen A."/>
            <person name="Palaniappan K."/>
            <person name="Land M."/>
            <person name="Hauser L."/>
            <person name="Chang Y.J."/>
            <person name="Jeffries C.D."/>
            <person name="Bristow J."/>
            <person name="Eisen J.A."/>
            <person name="Markowitz V."/>
            <person name="Hugenholtz P."/>
            <person name="Kyrpides N.C."/>
            <person name="Klenk H.P."/>
        </authorList>
    </citation>
    <scope>NUCLEOTIDE SEQUENCE [LARGE SCALE GENOMIC DNA]</scope>
    <source>
        <strain evidence="3">DSM 44728 / CIP 108903 / NRRL B-16338 / NBRC 102104 / LLR-40K-21</strain>
    </source>
</reference>
<dbReference type="RefSeq" id="WP_013018330.1">
    <property type="nucleotide sequence ID" value="NC_013947.1"/>
</dbReference>
<evidence type="ECO:0000259" key="1">
    <source>
        <dbReference type="Pfam" id="PF13521"/>
    </source>
</evidence>